<protein>
    <recommendedName>
        <fullName evidence="4">UBX domain-containing protein</fullName>
    </recommendedName>
</protein>
<dbReference type="InterPro" id="IPR009060">
    <property type="entry name" value="UBA-like_sf"/>
</dbReference>
<dbReference type="InterPro" id="IPR050730">
    <property type="entry name" value="UBX_domain-protein"/>
</dbReference>
<comment type="caution">
    <text evidence="2">The sequence shown here is derived from an EMBL/GenBank/DDBJ whole genome shotgun (WGS) entry which is preliminary data.</text>
</comment>
<accession>A0A9P1J465</accession>
<dbReference type="CDD" id="cd14348">
    <property type="entry name" value="UBA_p47"/>
    <property type="match status" value="1"/>
</dbReference>
<evidence type="ECO:0008006" key="4">
    <source>
        <dbReference type="Google" id="ProtNLM"/>
    </source>
</evidence>
<keyword evidence="1" id="KW-0175">Coiled coil</keyword>
<dbReference type="EMBL" id="CANHGI010000006">
    <property type="protein sequence ID" value="CAI5455957.1"/>
    <property type="molecule type" value="Genomic_DNA"/>
</dbReference>
<dbReference type="Pfam" id="PF14555">
    <property type="entry name" value="UBA_4"/>
    <property type="match status" value="1"/>
</dbReference>
<sequence>MAEEEGDDALTQMMEITTCDADTAREYLERCNWNVETAVRHFFDGNDFVRDEVVGDDDYEDESDDDDANDMVGRINEERPREIPQPARPNNRAVVPAYHNVFQLFAQLFTLPVRIPIYILSFVYNWLFGRPVPQYKTMHEFIELKHPEFIAKKSCFYQRNLSQLRTDYQIHSWKYVVVYIHDENDDKSFFINCFESNISRTISENSGVLFGTIVGSDEANRLRPDNFGLRKSCVLIYTIQRNTLNRKLMITNLDDPEAVNRNIIMTLLDMISDEAEREARRNVQNENRRLMDMQNREYQESLQRDLERIEREKAAKAEAERLKLEEEENLRKQEARIKQIQDYKNEMASSSKPTEGTCDLMIRFTNDKKIIKFSPDEKLEKIFNEAMASDKCPLFIQMHLSFPKKPVSCLPKWYFDILEIEELEPKQECLDQGLTFEQAGITHGSLVYVDNL</sequence>
<organism evidence="2 3">
    <name type="scientific">Caenorhabditis angaria</name>
    <dbReference type="NCBI Taxonomy" id="860376"/>
    <lineage>
        <taxon>Eukaryota</taxon>
        <taxon>Metazoa</taxon>
        <taxon>Ecdysozoa</taxon>
        <taxon>Nematoda</taxon>
        <taxon>Chromadorea</taxon>
        <taxon>Rhabditida</taxon>
        <taxon>Rhabditina</taxon>
        <taxon>Rhabditomorpha</taxon>
        <taxon>Rhabditoidea</taxon>
        <taxon>Rhabditidae</taxon>
        <taxon>Peloderinae</taxon>
        <taxon>Caenorhabditis</taxon>
    </lineage>
</organism>
<gene>
    <name evidence="2" type="ORF">CAMP_LOCUS18594</name>
</gene>
<evidence type="ECO:0000313" key="2">
    <source>
        <dbReference type="EMBL" id="CAI5455957.1"/>
    </source>
</evidence>
<reference evidence="2" key="1">
    <citation type="submission" date="2022-11" db="EMBL/GenBank/DDBJ databases">
        <authorList>
            <person name="Kikuchi T."/>
        </authorList>
    </citation>
    <scope>NUCLEOTIDE SEQUENCE</scope>
    <source>
        <strain evidence="2">PS1010</strain>
    </source>
</reference>
<dbReference type="GO" id="GO:0043130">
    <property type="term" value="F:ubiquitin binding"/>
    <property type="evidence" value="ECO:0007669"/>
    <property type="project" value="TreeGrafter"/>
</dbReference>
<evidence type="ECO:0000313" key="3">
    <source>
        <dbReference type="Proteomes" id="UP001152747"/>
    </source>
</evidence>
<dbReference type="SUPFAM" id="SSF46934">
    <property type="entry name" value="UBA-like"/>
    <property type="match status" value="1"/>
</dbReference>
<evidence type="ECO:0000256" key="1">
    <source>
        <dbReference type="SAM" id="Coils"/>
    </source>
</evidence>
<dbReference type="OrthoDB" id="1026733at2759"/>
<dbReference type="AlphaFoldDB" id="A0A9P1J465"/>
<dbReference type="PANTHER" id="PTHR23322:SF93">
    <property type="entry name" value="UBX DOMAIN-CONTAINING PROTEIN 8"/>
    <property type="match status" value="1"/>
</dbReference>
<keyword evidence="3" id="KW-1185">Reference proteome</keyword>
<proteinExistence type="predicted"/>
<feature type="coiled-coil region" evidence="1">
    <location>
        <begin position="276"/>
        <end position="343"/>
    </location>
</feature>
<dbReference type="Gene3D" id="1.10.8.10">
    <property type="entry name" value="DNA helicase RuvA subunit, C-terminal domain"/>
    <property type="match status" value="1"/>
</dbReference>
<dbReference type="PANTHER" id="PTHR23322">
    <property type="entry name" value="FAS-ASSOCIATED PROTEIN"/>
    <property type="match status" value="1"/>
</dbReference>
<dbReference type="Proteomes" id="UP001152747">
    <property type="component" value="Unassembled WGS sequence"/>
</dbReference>
<name>A0A9P1J465_9PELO</name>